<evidence type="ECO:0000256" key="2">
    <source>
        <dbReference type="SAM" id="Phobius"/>
    </source>
</evidence>
<keyword evidence="4" id="KW-1185">Reference proteome</keyword>
<dbReference type="OrthoDB" id="3868051at2"/>
<dbReference type="RefSeq" id="WP_089225398.1">
    <property type="nucleotide sequence ID" value="NZ_FZOF01000009.1"/>
</dbReference>
<protein>
    <recommendedName>
        <fullName evidence="5">Transmembrane protein</fullName>
    </recommendedName>
</protein>
<accession>A0A239I0D8</accession>
<evidence type="ECO:0000313" key="3">
    <source>
        <dbReference type="EMBL" id="SNS86862.1"/>
    </source>
</evidence>
<feature type="transmembrane region" description="Helical" evidence="2">
    <location>
        <begin position="152"/>
        <end position="174"/>
    </location>
</feature>
<name>A0A239I0D8_9ACTN</name>
<evidence type="ECO:0000313" key="4">
    <source>
        <dbReference type="Proteomes" id="UP000198280"/>
    </source>
</evidence>
<organism evidence="3 4">
    <name type="scientific">Actinacidiphila glaucinigra</name>
    <dbReference type="NCBI Taxonomy" id="235986"/>
    <lineage>
        <taxon>Bacteria</taxon>
        <taxon>Bacillati</taxon>
        <taxon>Actinomycetota</taxon>
        <taxon>Actinomycetes</taxon>
        <taxon>Kitasatosporales</taxon>
        <taxon>Streptomycetaceae</taxon>
        <taxon>Actinacidiphila</taxon>
    </lineage>
</organism>
<reference evidence="3 4" key="1">
    <citation type="submission" date="2017-06" db="EMBL/GenBank/DDBJ databases">
        <authorList>
            <person name="Kim H.J."/>
            <person name="Triplett B.A."/>
        </authorList>
    </citation>
    <scope>NUCLEOTIDE SEQUENCE [LARGE SCALE GENOMIC DNA]</scope>
    <source>
        <strain evidence="3 4">CGMCC 4.1858</strain>
    </source>
</reference>
<keyword evidence="2" id="KW-1133">Transmembrane helix</keyword>
<feature type="region of interest" description="Disordered" evidence="1">
    <location>
        <begin position="223"/>
        <end position="288"/>
    </location>
</feature>
<proteinExistence type="predicted"/>
<evidence type="ECO:0000256" key="1">
    <source>
        <dbReference type="SAM" id="MobiDB-lite"/>
    </source>
</evidence>
<sequence>MHMNSAPHLLTEDRPEFERALDTALHSEGTRAALAEARNRLNAEQLRTMALNAAEPISACAAPEYEQFVKVREAFAEQRREARAATVPGLGYAAAAAPVAADGSGAGLFAVVAVLTPILAGTAAVIFLVLGYALRFGHPEPAIAQPLRQAGWLFAAVAVCGIVIGMVGLLLTALRNGSTALHDPPGDEPRDVALARELWRRALVERGLQPFLDDALAKAAGAAPTAPTAPSAATGGNPRMPRLGYSRPDFSSPGHESSPEPGDRFTSPDFTSPDFSSPDFGGPDHRPD</sequence>
<dbReference type="AlphaFoldDB" id="A0A239I0D8"/>
<keyword evidence="2" id="KW-0472">Membrane</keyword>
<keyword evidence="2" id="KW-0812">Transmembrane</keyword>
<feature type="transmembrane region" description="Helical" evidence="2">
    <location>
        <begin position="108"/>
        <end position="132"/>
    </location>
</feature>
<feature type="compositionally biased region" description="Low complexity" evidence="1">
    <location>
        <begin position="264"/>
        <end position="280"/>
    </location>
</feature>
<dbReference type="EMBL" id="FZOF01000009">
    <property type="protein sequence ID" value="SNS86862.1"/>
    <property type="molecule type" value="Genomic_DNA"/>
</dbReference>
<dbReference type="Proteomes" id="UP000198280">
    <property type="component" value="Unassembled WGS sequence"/>
</dbReference>
<gene>
    <name evidence="3" type="ORF">SAMN05216252_109192</name>
</gene>
<evidence type="ECO:0008006" key="5">
    <source>
        <dbReference type="Google" id="ProtNLM"/>
    </source>
</evidence>
<feature type="compositionally biased region" description="Low complexity" evidence="1">
    <location>
        <begin position="223"/>
        <end position="236"/>
    </location>
</feature>